<evidence type="ECO:0000256" key="1">
    <source>
        <dbReference type="SAM" id="MobiDB-lite"/>
    </source>
</evidence>
<accession>A0ABV7D7G7</accession>
<reference evidence="3" key="1">
    <citation type="journal article" date="2019" name="Int. J. Syst. Evol. Microbiol.">
        <title>The Global Catalogue of Microorganisms (GCM) 10K type strain sequencing project: providing services to taxonomists for standard genome sequencing and annotation.</title>
        <authorList>
            <consortium name="The Broad Institute Genomics Platform"/>
            <consortium name="The Broad Institute Genome Sequencing Center for Infectious Disease"/>
            <person name="Wu L."/>
            <person name="Ma J."/>
        </authorList>
    </citation>
    <scope>NUCLEOTIDE SEQUENCE [LARGE SCALE GENOMIC DNA]</scope>
    <source>
        <strain evidence="3">KCTC 62164</strain>
    </source>
</reference>
<keyword evidence="3" id="KW-1185">Reference proteome</keyword>
<comment type="caution">
    <text evidence="2">The sequence shown here is derived from an EMBL/GenBank/DDBJ whole genome shotgun (WGS) entry which is preliminary data.</text>
</comment>
<gene>
    <name evidence="2" type="ORF">ACFOKA_13255</name>
</gene>
<name>A0ABV7D7G7_9PROT</name>
<evidence type="ECO:0000313" key="3">
    <source>
        <dbReference type="Proteomes" id="UP001595444"/>
    </source>
</evidence>
<feature type="compositionally biased region" description="Polar residues" evidence="1">
    <location>
        <begin position="15"/>
        <end position="32"/>
    </location>
</feature>
<organism evidence="2 3">
    <name type="scientific">Kordiimonas pumila</name>
    <dbReference type="NCBI Taxonomy" id="2161677"/>
    <lineage>
        <taxon>Bacteria</taxon>
        <taxon>Pseudomonadati</taxon>
        <taxon>Pseudomonadota</taxon>
        <taxon>Alphaproteobacteria</taxon>
        <taxon>Kordiimonadales</taxon>
        <taxon>Kordiimonadaceae</taxon>
        <taxon>Kordiimonas</taxon>
    </lineage>
</organism>
<feature type="compositionally biased region" description="Basic residues" evidence="1">
    <location>
        <begin position="54"/>
        <end position="63"/>
    </location>
</feature>
<sequence length="63" mass="6933">MAQISAKRGRGSTNGGTHFATSTGQIQPQNDASHAPMWLVATPKAHPQQQQIRIKNRYTHPAR</sequence>
<evidence type="ECO:0000313" key="2">
    <source>
        <dbReference type="EMBL" id="MFC3052876.1"/>
    </source>
</evidence>
<dbReference type="EMBL" id="JBHRSL010000010">
    <property type="protein sequence ID" value="MFC3052876.1"/>
    <property type="molecule type" value="Genomic_DNA"/>
</dbReference>
<proteinExistence type="predicted"/>
<dbReference type="RefSeq" id="WP_194213487.1">
    <property type="nucleotide sequence ID" value="NZ_CP061205.1"/>
</dbReference>
<dbReference type="Proteomes" id="UP001595444">
    <property type="component" value="Unassembled WGS sequence"/>
</dbReference>
<feature type="region of interest" description="Disordered" evidence="1">
    <location>
        <begin position="1"/>
        <end position="63"/>
    </location>
</feature>
<protein>
    <submittedName>
        <fullName evidence="2">Uncharacterized protein</fullName>
    </submittedName>
</protein>